<evidence type="ECO:0000256" key="6">
    <source>
        <dbReference type="ARBA" id="ARBA00022448"/>
    </source>
</evidence>
<evidence type="ECO:0000256" key="2">
    <source>
        <dbReference type="ARBA" id="ARBA00004415"/>
    </source>
</evidence>
<evidence type="ECO:0000256" key="4">
    <source>
        <dbReference type="ARBA" id="ARBA00004608"/>
    </source>
</evidence>
<accession>A0A673AW48</accession>
<evidence type="ECO:0000256" key="5">
    <source>
        <dbReference type="ARBA" id="ARBA00006175"/>
    </source>
</evidence>
<evidence type="ECO:0000313" key="23">
    <source>
        <dbReference type="Ensembl" id="ENSSORP00005033885.1"/>
    </source>
</evidence>
<dbReference type="PANTHER" id="PTHR19139:SF34">
    <property type="entry name" value="AQUAPORIN-4"/>
    <property type="match status" value="1"/>
</dbReference>
<evidence type="ECO:0000256" key="16">
    <source>
        <dbReference type="ARBA" id="ARBA00023273"/>
    </source>
</evidence>
<dbReference type="GO" id="GO:0042995">
    <property type="term" value="C:cell projection"/>
    <property type="evidence" value="ECO:0007669"/>
    <property type="project" value="UniProtKB-SubCell"/>
</dbReference>
<feature type="transmembrane region" description="Helical" evidence="22">
    <location>
        <begin position="78"/>
        <end position="96"/>
    </location>
</feature>
<keyword evidence="16" id="KW-0966">Cell projection</keyword>
<dbReference type="Ensembl" id="ENSSORT00005034798.1">
    <property type="protein sequence ID" value="ENSSORP00005033885.1"/>
    <property type="gene ID" value="ENSSORG00005016033.1"/>
</dbReference>
<dbReference type="PRINTS" id="PR02020">
    <property type="entry name" value="AQUAPORIN8"/>
</dbReference>
<dbReference type="FunFam" id="1.20.1080.10:FF:000019">
    <property type="entry name" value="AQuaPorin or aquaglyceroporin related"/>
    <property type="match status" value="1"/>
</dbReference>
<dbReference type="Proteomes" id="UP000472271">
    <property type="component" value="Chromosome 19"/>
</dbReference>
<evidence type="ECO:0000256" key="22">
    <source>
        <dbReference type="SAM" id="Phobius"/>
    </source>
</evidence>
<dbReference type="GO" id="GO:0016323">
    <property type="term" value="C:basolateral plasma membrane"/>
    <property type="evidence" value="ECO:0007669"/>
    <property type="project" value="UniProtKB-SubCell"/>
</dbReference>
<keyword evidence="9 20" id="KW-0812">Transmembrane</keyword>
<keyword evidence="6 20" id="KW-0813">Transport</keyword>
<evidence type="ECO:0000256" key="12">
    <source>
        <dbReference type="ARBA" id="ARBA00022989"/>
    </source>
</evidence>
<name>A0A673AW48_9TELE</name>
<reference evidence="23" key="3">
    <citation type="submission" date="2025-09" db="UniProtKB">
        <authorList>
            <consortium name="Ensembl"/>
        </authorList>
    </citation>
    <scope>IDENTIFICATION</scope>
</reference>
<feature type="transmembrane region" description="Helical" evidence="22">
    <location>
        <begin position="231"/>
        <end position="252"/>
    </location>
</feature>
<keyword evidence="10" id="KW-0677">Repeat</keyword>
<reference evidence="23" key="1">
    <citation type="submission" date="2019-06" db="EMBL/GenBank/DDBJ databases">
        <authorList>
            <consortium name="Wellcome Sanger Institute Data Sharing"/>
        </authorList>
    </citation>
    <scope>NUCLEOTIDE SEQUENCE [LARGE SCALE GENOMIC DNA]</scope>
</reference>
<evidence type="ECO:0000256" key="8">
    <source>
        <dbReference type="ARBA" id="ARBA00022553"/>
    </source>
</evidence>
<evidence type="ECO:0000256" key="20">
    <source>
        <dbReference type="RuleBase" id="RU000477"/>
    </source>
</evidence>
<organism evidence="23 24">
    <name type="scientific">Sphaeramia orbicularis</name>
    <name type="common">orbiculate cardinalfish</name>
    <dbReference type="NCBI Taxonomy" id="375764"/>
    <lineage>
        <taxon>Eukaryota</taxon>
        <taxon>Metazoa</taxon>
        <taxon>Chordata</taxon>
        <taxon>Craniata</taxon>
        <taxon>Vertebrata</taxon>
        <taxon>Euteleostomi</taxon>
        <taxon>Actinopterygii</taxon>
        <taxon>Neopterygii</taxon>
        <taxon>Teleostei</taxon>
        <taxon>Neoteleostei</taxon>
        <taxon>Acanthomorphata</taxon>
        <taxon>Gobiaria</taxon>
        <taxon>Kurtiformes</taxon>
        <taxon>Apogonoidei</taxon>
        <taxon>Apogonidae</taxon>
        <taxon>Apogoninae</taxon>
        <taxon>Sphaeramia</taxon>
    </lineage>
</organism>
<evidence type="ECO:0000256" key="21">
    <source>
        <dbReference type="SAM" id="MobiDB-lite"/>
    </source>
</evidence>
<dbReference type="OrthoDB" id="3222at2759"/>
<keyword evidence="24" id="KW-1185">Reference proteome</keyword>
<evidence type="ECO:0000256" key="1">
    <source>
        <dbReference type="ARBA" id="ARBA00004316"/>
    </source>
</evidence>
<keyword evidence="8" id="KW-0597">Phosphoprotein</keyword>
<comment type="similarity">
    <text evidence="5 20">Belongs to the MIP/aquaporin (TC 1.A.8) family.</text>
</comment>
<feature type="transmembrane region" description="Helical" evidence="22">
    <location>
        <begin position="132"/>
        <end position="154"/>
    </location>
</feature>
<comment type="subunit">
    <text evidence="19">Homotetramer. The tetramers can form oligomeric arrays in membranes. The size of the oligomers differs between tissues and is smaller in skeletal muscle than in brain. Interaction between AQP4 oligomeric arrays in close-by cells can contribute to cell-cell adhesion. Part of a complex containing MLC1, TRPV4, HEPACAM and ATP1B1.</text>
</comment>
<evidence type="ECO:0000256" key="3">
    <source>
        <dbReference type="ARBA" id="ARBA00004554"/>
    </source>
</evidence>
<dbReference type="GO" id="GO:0010008">
    <property type="term" value="C:endosome membrane"/>
    <property type="evidence" value="ECO:0007669"/>
    <property type="project" value="UniProtKB-SubCell"/>
</dbReference>
<evidence type="ECO:0000256" key="18">
    <source>
        <dbReference type="ARBA" id="ARBA00040878"/>
    </source>
</evidence>
<feature type="transmembrane region" description="Helical" evidence="22">
    <location>
        <begin position="188"/>
        <end position="211"/>
    </location>
</feature>
<dbReference type="AlphaFoldDB" id="A0A673AW48"/>
<feature type="transmembrane region" description="Helical" evidence="22">
    <location>
        <begin position="160"/>
        <end position="181"/>
    </location>
</feature>
<evidence type="ECO:0000256" key="13">
    <source>
        <dbReference type="ARBA" id="ARBA00023136"/>
    </source>
</evidence>
<dbReference type="FunCoup" id="A0A673AW48">
    <property type="interactions" value="1"/>
</dbReference>
<keyword evidence="7" id="KW-1003">Cell membrane</keyword>
<dbReference type="PRINTS" id="PR00783">
    <property type="entry name" value="MINTRINSICP"/>
</dbReference>
<proteinExistence type="inferred from homology"/>
<evidence type="ECO:0000256" key="11">
    <source>
        <dbReference type="ARBA" id="ARBA00022753"/>
    </source>
</evidence>
<feature type="transmembrane region" description="Helical" evidence="22">
    <location>
        <begin position="102"/>
        <end position="120"/>
    </location>
</feature>
<dbReference type="InterPro" id="IPR023271">
    <property type="entry name" value="Aquaporin-like"/>
</dbReference>
<evidence type="ECO:0000256" key="19">
    <source>
        <dbReference type="ARBA" id="ARBA00046979"/>
    </source>
</evidence>
<evidence type="ECO:0000256" key="15">
    <source>
        <dbReference type="ARBA" id="ARBA00023180"/>
    </source>
</evidence>
<dbReference type="GO" id="GO:0015250">
    <property type="term" value="F:water channel activity"/>
    <property type="evidence" value="ECO:0007669"/>
    <property type="project" value="TreeGrafter"/>
</dbReference>
<reference evidence="23" key="2">
    <citation type="submission" date="2025-08" db="UniProtKB">
        <authorList>
            <consortium name="Ensembl"/>
        </authorList>
    </citation>
    <scope>IDENTIFICATION</scope>
</reference>
<dbReference type="Pfam" id="PF00230">
    <property type="entry name" value="MIP"/>
    <property type="match status" value="1"/>
</dbReference>
<evidence type="ECO:0000256" key="10">
    <source>
        <dbReference type="ARBA" id="ARBA00022737"/>
    </source>
</evidence>
<keyword evidence="11" id="KW-0967">Endosome</keyword>
<sequence>MSGVESKTEVFTISGPEMPEPAARSGKTKNEKSCTVFERYVQPCFAELFGTTLFVFVGCSSVVGNVALGAIQPAVSHGLALGVLITLFGQISGGHFNPAVSLSVYLCGGMELLLLVPYVVAQMCGGMMGAGLVKAVYPPAVYGLGGAFDAVTLSNDIGKATLAEAIMTMFLTTAVCMGAVNSQTSTQLAPFCIGLTVTANILAGGVLSGACMNPARAFGPAVVANHWIHHWVYWVGPICGALLTVVTVRLLFGDQKTRLLLK</sequence>
<dbReference type="InterPro" id="IPR022357">
    <property type="entry name" value="MIP_CS"/>
</dbReference>
<dbReference type="PROSITE" id="PS00221">
    <property type="entry name" value="MIP"/>
    <property type="match status" value="1"/>
</dbReference>
<protein>
    <recommendedName>
        <fullName evidence="18">Aquaporin-4</fullName>
    </recommendedName>
</protein>
<keyword evidence="15" id="KW-0325">Glycoprotein</keyword>
<keyword evidence="12 22" id="KW-1133">Transmembrane helix</keyword>
<keyword evidence="13 22" id="KW-0472">Membrane</keyword>
<dbReference type="InParanoid" id="A0A673AW48"/>
<keyword evidence="17" id="KW-0449">Lipoprotein</keyword>
<gene>
    <name evidence="23" type="primary">aqp8a.1</name>
</gene>
<evidence type="ECO:0000313" key="24">
    <source>
        <dbReference type="Proteomes" id="UP000472271"/>
    </source>
</evidence>
<dbReference type="SUPFAM" id="SSF81338">
    <property type="entry name" value="Aquaporin-like"/>
    <property type="match status" value="1"/>
</dbReference>
<feature type="transmembrane region" description="Helical" evidence="22">
    <location>
        <begin position="48"/>
        <end position="71"/>
    </location>
</feature>
<dbReference type="Gene3D" id="1.20.1080.10">
    <property type="entry name" value="Glycerol uptake facilitator protein"/>
    <property type="match status" value="1"/>
</dbReference>
<keyword evidence="14" id="KW-0564">Palmitate</keyword>
<comment type="subcellular location">
    <subcellularLocation>
        <location evidence="3">Basolateral cell membrane</location>
        <topology evidence="3">Multi-pass membrane protein</topology>
    </subcellularLocation>
    <subcellularLocation>
        <location evidence="2">Cell membrane</location>
        <location evidence="2">Sarcolemma</location>
        <topology evidence="2">Multi-pass membrane protein</topology>
    </subcellularLocation>
    <subcellularLocation>
        <location evidence="1">Cell projection</location>
    </subcellularLocation>
    <subcellularLocation>
        <location evidence="4">Endosome membrane</location>
    </subcellularLocation>
</comment>
<evidence type="ECO:0000256" key="14">
    <source>
        <dbReference type="ARBA" id="ARBA00023139"/>
    </source>
</evidence>
<feature type="region of interest" description="Disordered" evidence="21">
    <location>
        <begin position="1"/>
        <end position="27"/>
    </location>
</feature>
<dbReference type="InterPro" id="IPR000425">
    <property type="entry name" value="MIP"/>
</dbReference>
<evidence type="ECO:0000256" key="7">
    <source>
        <dbReference type="ARBA" id="ARBA00022475"/>
    </source>
</evidence>
<dbReference type="InterPro" id="IPR023277">
    <property type="entry name" value="Aquaporin_8"/>
</dbReference>
<dbReference type="GO" id="GO:0042383">
    <property type="term" value="C:sarcolemma"/>
    <property type="evidence" value="ECO:0007669"/>
    <property type="project" value="UniProtKB-SubCell"/>
</dbReference>
<evidence type="ECO:0000256" key="9">
    <source>
        <dbReference type="ARBA" id="ARBA00022692"/>
    </source>
</evidence>
<dbReference type="PANTHER" id="PTHR19139">
    <property type="entry name" value="AQUAPORIN TRANSPORTER"/>
    <property type="match status" value="1"/>
</dbReference>
<dbReference type="InterPro" id="IPR034294">
    <property type="entry name" value="Aquaporin_transptr"/>
</dbReference>
<evidence type="ECO:0000256" key="17">
    <source>
        <dbReference type="ARBA" id="ARBA00023288"/>
    </source>
</evidence>